<name>A6JC23_RAT</name>
<evidence type="ECO:0000313" key="1">
    <source>
        <dbReference type="EMBL" id="EDM08551.1"/>
    </source>
</evidence>
<feature type="non-terminal residue" evidence="1">
    <location>
        <position position="96"/>
    </location>
</feature>
<dbReference type="EMBL" id="CH473980">
    <property type="protein sequence ID" value="EDM08551.1"/>
    <property type="molecule type" value="Genomic_DNA"/>
</dbReference>
<gene>
    <name evidence="1" type="ORF">rCG_24721</name>
</gene>
<dbReference type="AlphaFoldDB" id="A6JC23"/>
<proteinExistence type="predicted"/>
<accession>A6JC23</accession>
<reference evidence="2" key="1">
    <citation type="submission" date="2005-09" db="EMBL/GenBank/DDBJ databases">
        <authorList>
            <person name="Mural R.J."/>
            <person name="Li P.W."/>
            <person name="Adams M.D."/>
            <person name="Amanatides P.G."/>
            <person name="Baden-Tillson H."/>
            <person name="Barnstead M."/>
            <person name="Chin S.H."/>
            <person name="Dew I."/>
            <person name="Evans C.A."/>
            <person name="Ferriera S."/>
            <person name="Flanigan M."/>
            <person name="Fosler C."/>
            <person name="Glodek A."/>
            <person name="Gu Z."/>
            <person name="Holt R.A."/>
            <person name="Jennings D."/>
            <person name="Kraft C.L."/>
            <person name="Lu F."/>
            <person name="Nguyen T."/>
            <person name="Nusskern D.R."/>
            <person name="Pfannkoch C.M."/>
            <person name="Sitter C."/>
            <person name="Sutton G.G."/>
            <person name="Venter J.C."/>
            <person name="Wang Z."/>
            <person name="Woodage T."/>
            <person name="Zheng X.H."/>
            <person name="Zhong F."/>
        </authorList>
    </citation>
    <scope>NUCLEOTIDE SEQUENCE [LARGE SCALE GENOMIC DNA]</scope>
    <source>
        <strain>BN</strain>
        <strain evidence="2">Sprague-Dawley</strain>
    </source>
</reference>
<sequence length="96" mass="10492">MLTQPLVSVPALVSSLLHTCFPMLPCPPPHLKTAPWLEAPDTLSTCSMGPQMLISPCPTPIFTISLSLTMASPRLQAHTCSPRVRFKNKSLEPVQR</sequence>
<organism evidence="1 2">
    <name type="scientific">Rattus norvegicus</name>
    <name type="common">Rat</name>
    <dbReference type="NCBI Taxonomy" id="10116"/>
    <lineage>
        <taxon>Eukaryota</taxon>
        <taxon>Metazoa</taxon>
        <taxon>Chordata</taxon>
        <taxon>Craniata</taxon>
        <taxon>Vertebrata</taxon>
        <taxon>Euteleostomi</taxon>
        <taxon>Mammalia</taxon>
        <taxon>Eutheria</taxon>
        <taxon>Euarchontoglires</taxon>
        <taxon>Glires</taxon>
        <taxon>Rodentia</taxon>
        <taxon>Myomorpha</taxon>
        <taxon>Muroidea</taxon>
        <taxon>Muridae</taxon>
        <taxon>Murinae</taxon>
        <taxon>Rattus</taxon>
    </lineage>
</organism>
<protein>
    <submittedName>
        <fullName evidence="1">RCG24721, isoform CRA_b</fullName>
    </submittedName>
</protein>
<evidence type="ECO:0000313" key="2">
    <source>
        <dbReference type="Proteomes" id="UP000234681"/>
    </source>
</evidence>
<dbReference type="Proteomes" id="UP000234681">
    <property type="component" value="Chromosome 1"/>
</dbReference>